<dbReference type="EMBL" id="CAJJDP010000158">
    <property type="protein sequence ID" value="CAD8212120.1"/>
    <property type="molecule type" value="Genomic_DNA"/>
</dbReference>
<reference evidence="2" key="1">
    <citation type="submission" date="2021-01" db="EMBL/GenBank/DDBJ databases">
        <authorList>
            <consortium name="Genoscope - CEA"/>
            <person name="William W."/>
        </authorList>
    </citation>
    <scope>NUCLEOTIDE SEQUENCE</scope>
</reference>
<keyword evidence="3" id="KW-1185">Reference proteome</keyword>
<keyword evidence="1" id="KW-1133">Transmembrane helix</keyword>
<proteinExistence type="predicted"/>
<sequence length="392" mass="46490">MYLRIILSSEQEPRTKNDISLNCPNNKQILNFMGLFGNLKFTKYRCATTWQTLVRLSFPSHQAPEIMNFGRVASIRYGNCYNQSLKSLNAKILIQGDTYWDAYIQIIQNFMMKLLPNQYYYQKFQHTQFYFPQEIEYNQGGQLYQSGGCLKYCSSECLDCQENKNTPSFYCATCPLNYYLQPIRMQAESSCIRQAELCDICQIRSEDEIKKLNPYFLLTDENKQYSYKCVRPVQNQNVIIDSYFQIAKYCYTPFCNLEYIFTLSDYKLNLVKQLNIQYCNQIGLQVKKFQINLPHLQREIPHFTQVCELKKYIFSLQVLKIEINIFFKWGSPTNFYGFDYIEIKNVYFSQTVTQILFQNQNQKVNLILIDILIYKTLIIISILYLTQNYQGI</sequence>
<evidence type="ECO:0000256" key="1">
    <source>
        <dbReference type="SAM" id="Phobius"/>
    </source>
</evidence>
<evidence type="ECO:0000313" key="3">
    <source>
        <dbReference type="Proteomes" id="UP000683925"/>
    </source>
</evidence>
<gene>
    <name evidence="2" type="ORF">POCTA_138.1.T1560128</name>
</gene>
<organism evidence="2 3">
    <name type="scientific">Paramecium octaurelia</name>
    <dbReference type="NCBI Taxonomy" id="43137"/>
    <lineage>
        <taxon>Eukaryota</taxon>
        <taxon>Sar</taxon>
        <taxon>Alveolata</taxon>
        <taxon>Ciliophora</taxon>
        <taxon>Intramacronucleata</taxon>
        <taxon>Oligohymenophorea</taxon>
        <taxon>Peniculida</taxon>
        <taxon>Parameciidae</taxon>
        <taxon>Paramecium</taxon>
    </lineage>
</organism>
<keyword evidence="1" id="KW-0472">Membrane</keyword>
<feature type="transmembrane region" description="Helical" evidence="1">
    <location>
        <begin position="366"/>
        <end position="386"/>
    </location>
</feature>
<comment type="caution">
    <text evidence="2">The sequence shown here is derived from an EMBL/GenBank/DDBJ whole genome shotgun (WGS) entry which is preliminary data.</text>
</comment>
<evidence type="ECO:0000313" key="2">
    <source>
        <dbReference type="EMBL" id="CAD8212120.1"/>
    </source>
</evidence>
<name>A0A8S1YEC8_PAROT</name>
<dbReference type="AlphaFoldDB" id="A0A8S1YEC8"/>
<protein>
    <recommendedName>
        <fullName evidence="4">Transmembrane protein</fullName>
    </recommendedName>
</protein>
<dbReference type="Proteomes" id="UP000683925">
    <property type="component" value="Unassembled WGS sequence"/>
</dbReference>
<accession>A0A8S1YEC8</accession>
<dbReference type="OrthoDB" id="10644519at2759"/>
<evidence type="ECO:0008006" key="4">
    <source>
        <dbReference type="Google" id="ProtNLM"/>
    </source>
</evidence>
<keyword evidence="1" id="KW-0812">Transmembrane</keyword>